<dbReference type="InterPro" id="IPR052537">
    <property type="entry name" value="Extradiol_RC_dioxygenase"/>
</dbReference>
<proteinExistence type="predicted"/>
<reference evidence="2" key="2">
    <citation type="submission" date="2021-04" db="EMBL/GenBank/DDBJ databases">
        <authorList>
            <person name="Gilroy R."/>
        </authorList>
    </citation>
    <scope>NUCLEOTIDE SEQUENCE</scope>
    <source>
        <strain evidence="2">CHK169-2315</strain>
    </source>
</reference>
<accession>A0A9D1TJL8</accession>
<feature type="domain" description="VOC" evidence="1">
    <location>
        <begin position="156"/>
        <end position="274"/>
    </location>
</feature>
<dbReference type="EMBL" id="DXHX01000065">
    <property type="protein sequence ID" value="HIV74335.1"/>
    <property type="molecule type" value="Genomic_DNA"/>
</dbReference>
<reference evidence="2" key="1">
    <citation type="journal article" date="2021" name="PeerJ">
        <title>Extensive microbial diversity within the chicken gut microbiome revealed by metagenomics and culture.</title>
        <authorList>
            <person name="Gilroy R."/>
            <person name="Ravi A."/>
            <person name="Getino M."/>
            <person name="Pursley I."/>
            <person name="Horton D.L."/>
            <person name="Alikhan N.F."/>
            <person name="Baker D."/>
            <person name="Gharbi K."/>
            <person name="Hall N."/>
            <person name="Watson M."/>
            <person name="Adriaenssens E.M."/>
            <person name="Foster-Nyarko E."/>
            <person name="Jarju S."/>
            <person name="Secka A."/>
            <person name="Antonio M."/>
            <person name="Oren A."/>
            <person name="Chaudhuri R.R."/>
            <person name="La Ragione R."/>
            <person name="Hildebrand F."/>
            <person name="Pallen M.J."/>
        </authorList>
    </citation>
    <scope>NUCLEOTIDE SEQUENCE</scope>
    <source>
        <strain evidence="2">CHK169-2315</strain>
    </source>
</reference>
<organism evidence="2 3">
    <name type="scientific">Candidatus Pseudogracilibacillus intestinigallinarum</name>
    <dbReference type="NCBI Taxonomy" id="2838742"/>
    <lineage>
        <taxon>Bacteria</taxon>
        <taxon>Bacillati</taxon>
        <taxon>Bacillota</taxon>
        <taxon>Bacilli</taxon>
        <taxon>Bacillales</taxon>
        <taxon>Bacillaceae</taxon>
        <taxon>Pseudogracilibacillus</taxon>
    </lineage>
</organism>
<gene>
    <name evidence="2" type="ORF">H9895_04550</name>
</gene>
<dbReference type="PROSITE" id="PS51819">
    <property type="entry name" value="VOC"/>
    <property type="match status" value="2"/>
</dbReference>
<feature type="domain" description="VOC" evidence="1">
    <location>
        <begin position="6"/>
        <end position="131"/>
    </location>
</feature>
<dbReference type="Gene3D" id="3.10.180.10">
    <property type="entry name" value="2,3-Dihydroxybiphenyl 1,2-Dioxygenase, domain 1"/>
    <property type="match status" value="2"/>
</dbReference>
<dbReference type="PANTHER" id="PTHR36110">
    <property type="entry name" value="RING-CLEAVING DIOXYGENASE MHQE-RELATED"/>
    <property type="match status" value="1"/>
</dbReference>
<evidence type="ECO:0000313" key="3">
    <source>
        <dbReference type="Proteomes" id="UP000823937"/>
    </source>
</evidence>
<dbReference type="InterPro" id="IPR037523">
    <property type="entry name" value="VOC_core"/>
</dbReference>
<dbReference type="SUPFAM" id="SSF54593">
    <property type="entry name" value="Glyoxalase/Bleomycin resistance protein/Dihydroxybiphenyl dioxygenase"/>
    <property type="match status" value="1"/>
</dbReference>
<protein>
    <submittedName>
        <fullName evidence="2">VOC family protein</fullName>
    </submittedName>
</protein>
<dbReference type="AlphaFoldDB" id="A0A9D1TJL8"/>
<dbReference type="InterPro" id="IPR029068">
    <property type="entry name" value="Glyas_Bleomycin-R_OHBP_Dase"/>
</dbReference>
<dbReference type="InterPro" id="IPR004360">
    <property type="entry name" value="Glyas_Fos-R_dOase_dom"/>
</dbReference>
<sequence>MRMITGHHHISMVIKNAQENMTFYRDVLGLRLVKKTVNQDDPTMYHLFYGDKTGSPGTVITFFEMKQVGRTHRGSNAITKLGLLVETEATIDYFKNRFDMHHIPSELTTYRNKRVLQFTDPDGLELMLIDKGEDDVPEFWEKWDQSTVPTEHQIIGMGPVEMTVRRPKKLASVLTELFDYTLVDTMEGAQIFRSALENSASEIIVKELDAPTERPGRGSVHHLAIRVKNVEEMYEWEREIKERGFVSTGVIDRHYFHSFYFRDSNGIVFELATDGPGLAIDEEMATLGERITLPPFLEERREEIEHHLQPLT</sequence>
<evidence type="ECO:0000313" key="2">
    <source>
        <dbReference type="EMBL" id="HIV74335.1"/>
    </source>
</evidence>
<dbReference type="PANTHER" id="PTHR36110:SF4">
    <property type="entry name" value="RING-CLEAVING DIOXYGENASE MHQA-RELATED"/>
    <property type="match status" value="1"/>
</dbReference>
<name>A0A9D1TJL8_9BACI</name>
<dbReference type="Pfam" id="PF00903">
    <property type="entry name" value="Glyoxalase"/>
    <property type="match status" value="2"/>
</dbReference>
<evidence type="ECO:0000259" key="1">
    <source>
        <dbReference type="PROSITE" id="PS51819"/>
    </source>
</evidence>
<dbReference type="Proteomes" id="UP000823937">
    <property type="component" value="Unassembled WGS sequence"/>
</dbReference>
<comment type="caution">
    <text evidence="2">The sequence shown here is derived from an EMBL/GenBank/DDBJ whole genome shotgun (WGS) entry which is preliminary data.</text>
</comment>